<accession>W4L8K4</accession>
<comment type="caution">
    <text evidence="1">The sequence shown here is derived from an EMBL/GenBank/DDBJ whole genome shotgun (WGS) entry which is preliminary data.</text>
</comment>
<dbReference type="HOGENOM" id="CLU_2092337_0_0_7"/>
<keyword evidence="2" id="KW-1185">Reference proteome</keyword>
<name>W4L8K4_ENTF1</name>
<proteinExistence type="predicted"/>
<dbReference type="Proteomes" id="UP000019141">
    <property type="component" value="Unassembled WGS sequence"/>
</dbReference>
<evidence type="ECO:0000313" key="1">
    <source>
        <dbReference type="EMBL" id="ETW94408.1"/>
    </source>
</evidence>
<evidence type="ECO:0000313" key="2">
    <source>
        <dbReference type="Proteomes" id="UP000019141"/>
    </source>
</evidence>
<protein>
    <submittedName>
        <fullName evidence="1">Uncharacterized protein</fullName>
    </submittedName>
</protein>
<reference evidence="1 2" key="1">
    <citation type="journal article" date="2014" name="Nature">
        <title>An environmental bacterial taxon with a large and distinct metabolic repertoire.</title>
        <authorList>
            <person name="Wilson M.C."/>
            <person name="Mori T."/>
            <person name="Ruckert C."/>
            <person name="Uria A.R."/>
            <person name="Helf M.J."/>
            <person name="Takada K."/>
            <person name="Gernert C."/>
            <person name="Steffens U.A."/>
            <person name="Heycke N."/>
            <person name="Schmitt S."/>
            <person name="Rinke C."/>
            <person name="Helfrich E.J."/>
            <person name="Brachmann A.O."/>
            <person name="Gurgui C."/>
            <person name="Wakimoto T."/>
            <person name="Kracht M."/>
            <person name="Crusemann M."/>
            <person name="Hentschel U."/>
            <person name="Abe I."/>
            <person name="Matsunaga S."/>
            <person name="Kalinowski J."/>
            <person name="Takeyama H."/>
            <person name="Piel J."/>
        </authorList>
    </citation>
    <scope>NUCLEOTIDE SEQUENCE [LARGE SCALE GENOMIC DNA]</scope>
    <source>
        <strain evidence="2">TSY1</strain>
    </source>
</reference>
<sequence length="116" mass="12289">MEGDANPYTGSVSAMNQVVLNDASQMGNGVVYQQVSQSLGLSVQGTTSHLDQMLVLDAAIIAKVAELIFHQQIDTDTGQEIIKMFQGVVQSSIDNLTHVGNAAHDVLSNFQSLQGG</sequence>
<organism evidence="1 2">
    <name type="scientific">Entotheonella factor</name>
    <dbReference type="NCBI Taxonomy" id="1429438"/>
    <lineage>
        <taxon>Bacteria</taxon>
        <taxon>Pseudomonadati</taxon>
        <taxon>Nitrospinota/Tectimicrobiota group</taxon>
        <taxon>Candidatus Tectimicrobiota</taxon>
        <taxon>Candidatus Entotheonellia</taxon>
        <taxon>Candidatus Entotheonellales</taxon>
        <taxon>Candidatus Entotheonellaceae</taxon>
        <taxon>Candidatus Entotheonella</taxon>
    </lineage>
</organism>
<dbReference type="EMBL" id="AZHW01001072">
    <property type="protein sequence ID" value="ETW94408.1"/>
    <property type="molecule type" value="Genomic_DNA"/>
</dbReference>
<gene>
    <name evidence="1" type="ORF">ETSY1_35055</name>
</gene>
<dbReference type="AlphaFoldDB" id="W4L8K4"/>